<reference evidence="2 3" key="2">
    <citation type="submission" date="2017-02" db="EMBL/GenBank/DDBJ databases">
        <title>Draft genome sequence of Streptomyces phaeoluteigriseus type strain DSM41896.</title>
        <authorList>
            <person name="Salih T.S."/>
            <person name="Algora Gallardo L."/>
            <person name="Melo Santos T."/>
            <person name="Filgueira Martinez S."/>
            <person name="Herron P.R."/>
        </authorList>
    </citation>
    <scope>NUCLEOTIDE SEQUENCE [LARGE SCALE GENOMIC DNA]</scope>
    <source>
        <strain evidence="2 3">DSM 41896</strain>
    </source>
</reference>
<organism evidence="2 3">
    <name type="scientific">Streptomyces phaeoluteigriseus</name>
    <dbReference type="NCBI Taxonomy" id="114686"/>
    <lineage>
        <taxon>Bacteria</taxon>
        <taxon>Bacillati</taxon>
        <taxon>Actinomycetota</taxon>
        <taxon>Actinomycetes</taxon>
        <taxon>Kitasatosporales</taxon>
        <taxon>Streptomycetaceae</taxon>
        <taxon>Streptomyces</taxon>
        <taxon>Streptomyces aurantiacus group</taxon>
    </lineage>
</organism>
<comment type="caution">
    <text evidence="2">The sequence shown here is derived from an EMBL/GenBank/DDBJ whole genome shotgun (WGS) entry which is preliminary data.</text>
</comment>
<keyword evidence="1" id="KW-1133">Transmembrane helix</keyword>
<keyword evidence="1" id="KW-0472">Membrane</keyword>
<protein>
    <recommendedName>
        <fullName evidence="4">DUF2178 domain-containing protein</fullName>
    </recommendedName>
</protein>
<dbReference type="OrthoDB" id="4559359at2"/>
<proteinExistence type="predicted"/>
<feature type="transmembrane region" description="Helical" evidence="1">
    <location>
        <begin position="53"/>
        <end position="75"/>
    </location>
</feature>
<evidence type="ECO:0000256" key="1">
    <source>
        <dbReference type="SAM" id="Phobius"/>
    </source>
</evidence>
<gene>
    <name evidence="2" type="ORF">BM536_000375</name>
</gene>
<feature type="transmembrane region" description="Helical" evidence="1">
    <location>
        <begin position="17"/>
        <end position="41"/>
    </location>
</feature>
<evidence type="ECO:0008006" key="4">
    <source>
        <dbReference type="Google" id="ProtNLM"/>
    </source>
</evidence>
<feature type="transmembrane region" description="Helical" evidence="1">
    <location>
        <begin position="95"/>
        <end position="114"/>
    </location>
</feature>
<dbReference type="Proteomes" id="UP000184286">
    <property type="component" value="Unassembled WGS sequence"/>
</dbReference>
<accession>A0A1V6MZN1</accession>
<keyword evidence="1" id="KW-0812">Transmembrane</keyword>
<sequence>MSDLLYIPRVTHEEKRAWIIGILAVGTYAAYLAVVLGRAAGTPVADVAYASPLLWAVGVSIGASIVLSIVVSIGAPKGARTRDQRDREIHRFGEYIGQSFVVIGGVAALVLALAEAHPFWIANVIYAGFTLSAILGCAAKIAAYRWGFQPW</sequence>
<name>A0A1V6MZN1_9ACTN</name>
<dbReference type="STRING" id="114686.BM536_000375"/>
<evidence type="ECO:0000313" key="3">
    <source>
        <dbReference type="Proteomes" id="UP000184286"/>
    </source>
</evidence>
<feature type="transmembrane region" description="Helical" evidence="1">
    <location>
        <begin position="120"/>
        <end position="143"/>
    </location>
</feature>
<evidence type="ECO:0000313" key="2">
    <source>
        <dbReference type="EMBL" id="OQD57901.1"/>
    </source>
</evidence>
<dbReference type="AlphaFoldDB" id="A0A1V6MZN1"/>
<dbReference type="EMBL" id="MPOH02000001">
    <property type="protein sequence ID" value="OQD57901.1"/>
    <property type="molecule type" value="Genomic_DNA"/>
</dbReference>
<reference evidence="3" key="1">
    <citation type="submission" date="2016-11" db="EMBL/GenBank/DDBJ databases">
        <authorList>
            <person name="Schniete J.K."/>
            <person name="Salih T."/>
            <person name="Algora Gallardo L."/>
            <person name="Martinez Fernandez S."/>
            <person name="Herron P.R."/>
        </authorList>
    </citation>
    <scope>NUCLEOTIDE SEQUENCE [LARGE SCALE GENOMIC DNA]</scope>
    <source>
        <strain evidence="3">DSM 41896</strain>
    </source>
</reference>